<keyword evidence="1" id="KW-0547">Nucleotide-binding</keyword>
<feature type="compositionally biased region" description="Basic and acidic residues" evidence="3">
    <location>
        <begin position="1"/>
        <end position="11"/>
    </location>
</feature>
<protein>
    <submittedName>
        <fullName evidence="4">Uncharacterized protein</fullName>
    </submittedName>
</protein>
<name>A0A5P1EPK5_ASPOF</name>
<evidence type="ECO:0000313" key="4">
    <source>
        <dbReference type="EMBL" id="ONK67724.1"/>
    </source>
</evidence>
<dbReference type="PANTHER" id="PTHR27007">
    <property type="match status" value="1"/>
</dbReference>
<feature type="compositionally biased region" description="Low complexity" evidence="3">
    <location>
        <begin position="174"/>
        <end position="184"/>
    </location>
</feature>
<feature type="region of interest" description="Disordered" evidence="3">
    <location>
        <begin position="67"/>
        <end position="186"/>
    </location>
</feature>
<dbReference type="AlphaFoldDB" id="A0A5P1EPK5"/>
<dbReference type="Gramene" id="ONK67724">
    <property type="protein sequence ID" value="ONK67724"/>
    <property type="gene ID" value="A4U43_C05F3090"/>
</dbReference>
<evidence type="ECO:0000256" key="1">
    <source>
        <dbReference type="ARBA" id="ARBA00022741"/>
    </source>
</evidence>
<keyword evidence="5" id="KW-1185">Reference proteome</keyword>
<proteinExistence type="predicted"/>
<dbReference type="Proteomes" id="UP000243459">
    <property type="component" value="Chromosome 5"/>
</dbReference>
<sequence>MSCELQDERGRPVPRPLVPPSLPRTRRPTPPSSSPLSSAAVLVLAAAVRRRLLLFYRIKNADVIEPWEFEYGPPPSPTRAQKGHRGSGPGSCRRRAGSQGLQGDPARIRTESRQAGRNGSKARDPRVRSGDRQHSPGLATGTSSASRAGAPAGRPPPWSTDYMPNGSLDRPSSRQRSNGSSRGPALPILKNVASALLYLHEEWSTWSFTGTSRRSNVLLDADLSGRLGISAGEALRARGPTRARRVLWARSVPAWRLN</sequence>
<dbReference type="GO" id="GO:0005524">
    <property type="term" value="F:ATP binding"/>
    <property type="evidence" value="ECO:0007669"/>
    <property type="project" value="UniProtKB-KW"/>
</dbReference>
<organism evidence="4 5">
    <name type="scientific">Asparagus officinalis</name>
    <name type="common">Garden asparagus</name>
    <dbReference type="NCBI Taxonomy" id="4686"/>
    <lineage>
        <taxon>Eukaryota</taxon>
        <taxon>Viridiplantae</taxon>
        <taxon>Streptophyta</taxon>
        <taxon>Embryophyta</taxon>
        <taxon>Tracheophyta</taxon>
        <taxon>Spermatophyta</taxon>
        <taxon>Magnoliopsida</taxon>
        <taxon>Liliopsida</taxon>
        <taxon>Asparagales</taxon>
        <taxon>Asparagaceae</taxon>
        <taxon>Asparagoideae</taxon>
        <taxon>Asparagus</taxon>
    </lineage>
</organism>
<reference evidence="5" key="1">
    <citation type="journal article" date="2017" name="Nat. Commun.">
        <title>The asparagus genome sheds light on the origin and evolution of a young Y chromosome.</title>
        <authorList>
            <person name="Harkess A."/>
            <person name="Zhou J."/>
            <person name="Xu C."/>
            <person name="Bowers J.E."/>
            <person name="Van der Hulst R."/>
            <person name="Ayyampalayam S."/>
            <person name="Mercati F."/>
            <person name="Riccardi P."/>
            <person name="McKain M.R."/>
            <person name="Kakrana A."/>
            <person name="Tang H."/>
            <person name="Ray J."/>
            <person name="Groenendijk J."/>
            <person name="Arikit S."/>
            <person name="Mathioni S.M."/>
            <person name="Nakano M."/>
            <person name="Shan H."/>
            <person name="Telgmann-Rauber A."/>
            <person name="Kanno A."/>
            <person name="Yue Z."/>
            <person name="Chen H."/>
            <person name="Li W."/>
            <person name="Chen Y."/>
            <person name="Xu X."/>
            <person name="Zhang Y."/>
            <person name="Luo S."/>
            <person name="Chen H."/>
            <person name="Gao J."/>
            <person name="Mao Z."/>
            <person name="Pires J.C."/>
            <person name="Luo M."/>
            <person name="Kudrna D."/>
            <person name="Wing R.A."/>
            <person name="Meyers B.C."/>
            <person name="Yi K."/>
            <person name="Kong H."/>
            <person name="Lavrijsen P."/>
            <person name="Sunseri F."/>
            <person name="Falavigna A."/>
            <person name="Ye Y."/>
            <person name="Leebens-Mack J.H."/>
            <person name="Chen G."/>
        </authorList>
    </citation>
    <scope>NUCLEOTIDE SEQUENCE [LARGE SCALE GENOMIC DNA]</scope>
    <source>
        <strain evidence="5">cv. DH0086</strain>
    </source>
</reference>
<feature type="region of interest" description="Disordered" evidence="3">
    <location>
        <begin position="1"/>
        <end position="38"/>
    </location>
</feature>
<feature type="compositionally biased region" description="Basic and acidic residues" evidence="3">
    <location>
        <begin position="121"/>
        <end position="134"/>
    </location>
</feature>
<dbReference type="EMBL" id="CM007385">
    <property type="protein sequence ID" value="ONK67724.1"/>
    <property type="molecule type" value="Genomic_DNA"/>
</dbReference>
<keyword evidence="2" id="KW-0067">ATP-binding</keyword>
<dbReference type="InterPro" id="IPR050528">
    <property type="entry name" value="L-type_Lectin-RKs"/>
</dbReference>
<evidence type="ECO:0000313" key="5">
    <source>
        <dbReference type="Proteomes" id="UP000243459"/>
    </source>
</evidence>
<evidence type="ECO:0000256" key="3">
    <source>
        <dbReference type="SAM" id="MobiDB-lite"/>
    </source>
</evidence>
<feature type="compositionally biased region" description="Pro residues" evidence="3">
    <location>
        <begin position="13"/>
        <end position="33"/>
    </location>
</feature>
<feature type="compositionally biased region" description="Low complexity" evidence="3">
    <location>
        <begin position="139"/>
        <end position="152"/>
    </location>
</feature>
<evidence type="ECO:0000256" key="2">
    <source>
        <dbReference type="ARBA" id="ARBA00022840"/>
    </source>
</evidence>
<gene>
    <name evidence="4" type="ORF">A4U43_C05F3090</name>
</gene>
<accession>A0A5P1EPK5</accession>